<organism evidence="2 3">
    <name type="scientific">Zasmidium cellare ATCC 36951</name>
    <dbReference type="NCBI Taxonomy" id="1080233"/>
    <lineage>
        <taxon>Eukaryota</taxon>
        <taxon>Fungi</taxon>
        <taxon>Dikarya</taxon>
        <taxon>Ascomycota</taxon>
        <taxon>Pezizomycotina</taxon>
        <taxon>Dothideomycetes</taxon>
        <taxon>Dothideomycetidae</taxon>
        <taxon>Mycosphaerellales</taxon>
        <taxon>Mycosphaerellaceae</taxon>
        <taxon>Zasmidium</taxon>
    </lineage>
</organism>
<evidence type="ECO:0000256" key="1">
    <source>
        <dbReference type="SAM" id="Phobius"/>
    </source>
</evidence>
<feature type="transmembrane region" description="Helical" evidence="1">
    <location>
        <begin position="21"/>
        <end position="46"/>
    </location>
</feature>
<keyword evidence="1" id="KW-0472">Membrane</keyword>
<feature type="transmembrane region" description="Helical" evidence="1">
    <location>
        <begin position="116"/>
        <end position="135"/>
    </location>
</feature>
<protein>
    <submittedName>
        <fullName evidence="2">Uncharacterized protein</fullName>
    </submittedName>
</protein>
<keyword evidence="3" id="KW-1185">Reference proteome</keyword>
<sequence length="144" mass="16176">MTIRTPLPARQRPQRRHLRTLLAQHPGSFIALAIWILLLFITIILLDTPSLNPTKTYDCPTIIEGHSPTRYTCKAWTWFVIFLVATSMGGLVNFVIQHGIVDAETSSFRTKQFCVALRPVLVVAVAWVFFGGIAWDHGCLRGCV</sequence>
<dbReference type="EMBL" id="ML993586">
    <property type="protein sequence ID" value="KAF2170015.1"/>
    <property type="molecule type" value="Genomic_DNA"/>
</dbReference>
<accession>A0A6A6CSG2</accession>
<gene>
    <name evidence="2" type="ORF">M409DRAFT_19628</name>
</gene>
<keyword evidence="1" id="KW-0812">Transmembrane</keyword>
<keyword evidence="1" id="KW-1133">Transmembrane helix</keyword>
<proteinExistence type="predicted"/>
<reference evidence="2" key="1">
    <citation type="journal article" date="2020" name="Stud. Mycol.">
        <title>101 Dothideomycetes genomes: a test case for predicting lifestyles and emergence of pathogens.</title>
        <authorList>
            <person name="Haridas S."/>
            <person name="Albert R."/>
            <person name="Binder M."/>
            <person name="Bloem J."/>
            <person name="Labutti K."/>
            <person name="Salamov A."/>
            <person name="Andreopoulos B."/>
            <person name="Baker S."/>
            <person name="Barry K."/>
            <person name="Bills G."/>
            <person name="Bluhm B."/>
            <person name="Cannon C."/>
            <person name="Castanera R."/>
            <person name="Culley D."/>
            <person name="Daum C."/>
            <person name="Ezra D."/>
            <person name="Gonzalez J."/>
            <person name="Henrissat B."/>
            <person name="Kuo A."/>
            <person name="Liang C."/>
            <person name="Lipzen A."/>
            <person name="Lutzoni F."/>
            <person name="Magnuson J."/>
            <person name="Mondo S."/>
            <person name="Nolan M."/>
            <person name="Ohm R."/>
            <person name="Pangilinan J."/>
            <person name="Park H.-J."/>
            <person name="Ramirez L."/>
            <person name="Alfaro M."/>
            <person name="Sun H."/>
            <person name="Tritt A."/>
            <person name="Yoshinaga Y."/>
            <person name="Zwiers L.-H."/>
            <person name="Turgeon B."/>
            <person name="Goodwin S."/>
            <person name="Spatafora J."/>
            <person name="Crous P."/>
            <person name="Grigoriev I."/>
        </authorList>
    </citation>
    <scope>NUCLEOTIDE SEQUENCE</scope>
    <source>
        <strain evidence="2">ATCC 36951</strain>
    </source>
</reference>
<name>A0A6A6CSG2_ZASCE</name>
<evidence type="ECO:0000313" key="3">
    <source>
        <dbReference type="Proteomes" id="UP000799537"/>
    </source>
</evidence>
<dbReference type="AlphaFoldDB" id="A0A6A6CSG2"/>
<feature type="transmembrane region" description="Helical" evidence="1">
    <location>
        <begin position="75"/>
        <end position="96"/>
    </location>
</feature>
<dbReference type="GeneID" id="54558297"/>
<dbReference type="Proteomes" id="UP000799537">
    <property type="component" value="Unassembled WGS sequence"/>
</dbReference>
<dbReference type="RefSeq" id="XP_033670904.1">
    <property type="nucleotide sequence ID" value="XM_033805025.1"/>
</dbReference>
<evidence type="ECO:0000313" key="2">
    <source>
        <dbReference type="EMBL" id="KAF2170015.1"/>
    </source>
</evidence>